<dbReference type="AlphaFoldDB" id="A0A3Q9UK20"/>
<evidence type="ECO:0000313" key="1">
    <source>
        <dbReference type="EMBL" id="AZZ38960.1"/>
    </source>
</evidence>
<dbReference type="Proteomes" id="UP000285875">
    <property type="component" value="Chromosome"/>
</dbReference>
<organism evidence="1 2">
    <name type="scientific">Acidipropionibacterium jensenii</name>
    <dbReference type="NCBI Taxonomy" id="1749"/>
    <lineage>
        <taxon>Bacteria</taxon>
        <taxon>Bacillati</taxon>
        <taxon>Actinomycetota</taxon>
        <taxon>Actinomycetes</taxon>
        <taxon>Propionibacteriales</taxon>
        <taxon>Propionibacteriaceae</taxon>
        <taxon>Acidipropionibacterium</taxon>
    </lineage>
</organism>
<gene>
    <name evidence="1" type="ORF">C0Z10_03430</name>
</gene>
<dbReference type="Gene3D" id="3.30.110.170">
    <property type="entry name" value="Protein of unknown function (DUF541), domain 1"/>
    <property type="match status" value="1"/>
</dbReference>
<dbReference type="GO" id="GO:0006974">
    <property type="term" value="P:DNA damage response"/>
    <property type="evidence" value="ECO:0007669"/>
    <property type="project" value="TreeGrafter"/>
</dbReference>
<dbReference type="InterPro" id="IPR007497">
    <property type="entry name" value="SIMPL/DUF541"/>
</dbReference>
<reference evidence="2" key="1">
    <citation type="submission" date="2017-12" db="EMBL/GenBank/DDBJ databases">
        <title>Whole genome sequencing of Acidipropionibacterium jensenii strains JS279 and JS280.</title>
        <authorList>
            <person name="Deptula P."/>
            <person name="Laine P."/>
            <person name="Smolander O.-P."/>
            <person name="Paulin L."/>
            <person name="Auvinen P."/>
            <person name="Varmanen P."/>
        </authorList>
    </citation>
    <scope>NUCLEOTIDE SEQUENCE [LARGE SCALE GENOMIC DNA]</scope>
    <source>
        <strain evidence="2">JS280</strain>
    </source>
</reference>
<accession>A0A3Q9UK20</accession>
<evidence type="ECO:0000313" key="2">
    <source>
        <dbReference type="Proteomes" id="UP000285875"/>
    </source>
</evidence>
<dbReference type="Gene3D" id="3.30.70.2970">
    <property type="entry name" value="Protein of unknown function (DUF541), domain 2"/>
    <property type="match status" value="1"/>
</dbReference>
<dbReference type="Pfam" id="PF04402">
    <property type="entry name" value="SIMPL"/>
    <property type="match status" value="1"/>
</dbReference>
<name>A0A3Q9UK20_9ACTN</name>
<proteinExistence type="predicted"/>
<protein>
    <submittedName>
        <fullName evidence="1">SIMPL domain-containing protein</fullName>
    </submittedName>
</protein>
<dbReference type="KEGG" id="aji:C0Z10_03430"/>
<dbReference type="PANTHER" id="PTHR34387:SF2">
    <property type="entry name" value="SLR1258 PROTEIN"/>
    <property type="match status" value="1"/>
</dbReference>
<dbReference type="EMBL" id="CP025570">
    <property type="protein sequence ID" value="AZZ38960.1"/>
    <property type="molecule type" value="Genomic_DNA"/>
</dbReference>
<sequence length="292" mass="30632">MPLTRGCEPRAVNRAVDVAGVIGPLAHPLGECQQEKYTGVSTPSTRVPDDGGRGAVVARWFAVSGDAAPRHRQNAAMMITLAGSFELSLPAERGIVHLTAGAEGSDRQAVAQQATDITEALRRQLVQLRDSGVATWYSVDAQTTASWRPHHNDGTVLPLHHRASTPVAVKFSDFAALSDSCARWAETAGLSIDRVDWALTTATRDRVRDEVLTGALHDAVHRAEVLASAAGQADPQVIAIADPGLLDRVSAGSDQPGPVAARALRGAAGGGSVELSPADITVSSTVHVRFQV</sequence>
<dbReference type="InterPro" id="IPR052022">
    <property type="entry name" value="26kDa_periplasmic_antigen"/>
</dbReference>
<dbReference type="PANTHER" id="PTHR34387">
    <property type="entry name" value="SLR1258 PROTEIN"/>
    <property type="match status" value="1"/>
</dbReference>